<gene>
    <name evidence="2" type="ORF">Adt_06366</name>
</gene>
<dbReference type="PANTHER" id="PTHR33240">
    <property type="entry name" value="OS08G0508500 PROTEIN"/>
    <property type="match status" value="1"/>
</dbReference>
<dbReference type="Proteomes" id="UP001604336">
    <property type="component" value="Unassembled WGS sequence"/>
</dbReference>
<reference evidence="3" key="1">
    <citation type="submission" date="2024-07" db="EMBL/GenBank/DDBJ databases">
        <title>Two chromosome-level genome assemblies of Korean endemic species Abeliophyllum distichum and Forsythia ovata (Oleaceae).</title>
        <authorList>
            <person name="Jang H."/>
        </authorList>
    </citation>
    <scope>NUCLEOTIDE SEQUENCE [LARGE SCALE GENOMIC DNA]</scope>
</reference>
<feature type="region of interest" description="Disordered" evidence="1">
    <location>
        <begin position="73"/>
        <end position="98"/>
    </location>
</feature>
<dbReference type="PANTHER" id="PTHR33240:SF15">
    <property type="entry name" value="GAG-PRO-LIKE PROTEIN"/>
    <property type="match status" value="1"/>
</dbReference>
<protein>
    <submittedName>
        <fullName evidence="2">Uncharacterized protein</fullName>
    </submittedName>
</protein>
<proteinExistence type="predicted"/>
<keyword evidence="3" id="KW-1185">Reference proteome</keyword>
<comment type="caution">
    <text evidence="2">The sequence shown here is derived from an EMBL/GenBank/DDBJ whole genome shotgun (WGS) entry which is preliminary data.</text>
</comment>
<evidence type="ECO:0000256" key="1">
    <source>
        <dbReference type="SAM" id="MobiDB-lite"/>
    </source>
</evidence>
<accession>A0ABD1V8X5</accession>
<feature type="compositionally biased region" description="Basic and acidic residues" evidence="1">
    <location>
        <begin position="75"/>
        <end position="88"/>
    </location>
</feature>
<sequence>MLFCEWITDTKALSALKGGLDMNLPFWRDVRNKNSTTFDQLVEMITEEITNKNMILHKNRGGVALYHSRRMNYGRAKDRRPEGQEQQRRRNSKSLVRQAPLEERLEPRLIKEPKKAPIRQIDTIYGEPYIGGQTWNAEKSYAKETDEKLMTNWLINSRPSGSSKEDHISFIEEDMKRVHYLHCDALVVLVVVARNRLGRRLVDNDSSVNVIFLSTYEQINIDIPLEPSTEPLYLFTRDCVTPKGIVRLAVTMGEEPLATHIFMKFLVVDRRRAYHEV</sequence>
<evidence type="ECO:0000313" key="2">
    <source>
        <dbReference type="EMBL" id="KAL2533015.1"/>
    </source>
</evidence>
<dbReference type="AlphaFoldDB" id="A0ABD1V8X5"/>
<dbReference type="EMBL" id="JBFOLK010000002">
    <property type="protein sequence ID" value="KAL2533015.1"/>
    <property type="molecule type" value="Genomic_DNA"/>
</dbReference>
<name>A0ABD1V8X5_9LAMI</name>
<evidence type="ECO:0000313" key="3">
    <source>
        <dbReference type="Proteomes" id="UP001604336"/>
    </source>
</evidence>
<organism evidence="2 3">
    <name type="scientific">Abeliophyllum distichum</name>
    <dbReference type="NCBI Taxonomy" id="126358"/>
    <lineage>
        <taxon>Eukaryota</taxon>
        <taxon>Viridiplantae</taxon>
        <taxon>Streptophyta</taxon>
        <taxon>Embryophyta</taxon>
        <taxon>Tracheophyta</taxon>
        <taxon>Spermatophyta</taxon>
        <taxon>Magnoliopsida</taxon>
        <taxon>eudicotyledons</taxon>
        <taxon>Gunneridae</taxon>
        <taxon>Pentapetalae</taxon>
        <taxon>asterids</taxon>
        <taxon>lamiids</taxon>
        <taxon>Lamiales</taxon>
        <taxon>Oleaceae</taxon>
        <taxon>Forsythieae</taxon>
        <taxon>Abeliophyllum</taxon>
    </lineage>
</organism>